<keyword evidence="5" id="KW-0753">Steroid metabolism</keyword>
<reference evidence="14" key="2">
    <citation type="submission" date="2025-09" db="UniProtKB">
        <authorList>
            <consortium name="Ensembl"/>
        </authorList>
    </citation>
    <scope>IDENTIFICATION</scope>
</reference>
<dbReference type="GO" id="GO:0034650">
    <property type="term" value="P:cortisol metabolic process"/>
    <property type="evidence" value="ECO:0007669"/>
    <property type="project" value="Ensembl"/>
</dbReference>
<evidence type="ECO:0000256" key="7">
    <source>
        <dbReference type="ARBA" id="ARBA00041540"/>
    </source>
</evidence>
<comment type="catalytic activity">
    <reaction evidence="9">
        <text>11beta-hydroxyandrost-4-ene-3,17-dione + NAD(+) = androst-4-ene-3,11,17-trione + NADH + H(+)</text>
        <dbReference type="Rhea" id="RHEA:69408"/>
        <dbReference type="ChEBI" id="CHEBI:2495"/>
        <dbReference type="ChEBI" id="CHEBI:15378"/>
        <dbReference type="ChEBI" id="CHEBI:27967"/>
        <dbReference type="ChEBI" id="CHEBI:57540"/>
        <dbReference type="ChEBI" id="CHEBI:57945"/>
    </reaction>
    <physiologicalReaction direction="left-to-right" evidence="9">
        <dbReference type="Rhea" id="RHEA:69409"/>
    </physiologicalReaction>
</comment>
<keyword evidence="15" id="KW-1185">Reference proteome</keyword>
<evidence type="ECO:0000256" key="5">
    <source>
        <dbReference type="ARBA" id="ARBA00023221"/>
    </source>
</evidence>
<evidence type="ECO:0000256" key="6">
    <source>
        <dbReference type="ARBA" id="ARBA00040320"/>
    </source>
</evidence>
<dbReference type="InterPro" id="IPR036291">
    <property type="entry name" value="NAD(P)-bd_dom_sf"/>
</dbReference>
<comment type="catalytic activity">
    <reaction evidence="12">
        <text>corticosterone + NAD(+) = 11-dehydrocorticosterone + NADH + H(+)</text>
        <dbReference type="Rhea" id="RHEA:42204"/>
        <dbReference type="ChEBI" id="CHEBI:15378"/>
        <dbReference type="ChEBI" id="CHEBI:16827"/>
        <dbReference type="ChEBI" id="CHEBI:57540"/>
        <dbReference type="ChEBI" id="CHEBI:57945"/>
        <dbReference type="ChEBI" id="CHEBI:78600"/>
    </reaction>
    <physiologicalReaction direction="left-to-right" evidence="12">
        <dbReference type="Rhea" id="RHEA:42205"/>
    </physiologicalReaction>
</comment>
<dbReference type="AlphaFoldDB" id="A0A8D0BCH4"/>
<evidence type="ECO:0000313" key="14">
    <source>
        <dbReference type="Ensembl" id="ENSSMRP00000005400.1"/>
    </source>
</evidence>
<evidence type="ECO:0000256" key="9">
    <source>
        <dbReference type="ARBA" id="ARBA00047650"/>
    </source>
</evidence>
<dbReference type="Pfam" id="PF00106">
    <property type="entry name" value="adh_short"/>
    <property type="match status" value="1"/>
</dbReference>
<proteinExistence type="inferred from homology"/>
<dbReference type="PANTHER" id="PTHR43313">
    <property type="entry name" value="SHORT-CHAIN DEHYDROGENASE/REDUCTASE FAMILY 9C"/>
    <property type="match status" value="1"/>
</dbReference>
<evidence type="ECO:0000256" key="1">
    <source>
        <dbReference type="ARBA" id="ARBA00004854"/>
    </source>
</evidence>
<reference evidence="14" key="1">
    <citation type="submission" date="2025-08" db="UniProtKB">
        <authorList>
            <consortium name="Ensembl"/>
        </authorList>
    </citation>
    <scope>IDENTIFICATION</scope>
</reference>
<feature type="region of interest" description="Disordered" evidence="13">
    <location>
        <begin position="1"/>
        <end position="25"/>
    </location>
</feature>
<comment type="similarity">
    <text evidence="2">Belongs to the short-chain dehydrogenases/reductases (SDR) family.</text>
</comment>
<evidence type="ECO:0000256" key="11">
    <source>
        <dbReference type="ARBA" id="ARBA00048218"/>
    </source>
</evidence>
<evidence type="ECO:0000256" key="10">
    <source>
        <dbReference type="ARBA" id="ARBA00047817"/>
    </source>
</evidence>
<dbReference type="SUPFAM" id="SSF51735">
    <property type="entry name" value="NAD(P)-binding Rossmann-fold domains"/>
    <property type="match status" value="1"/>
</dbReference>
<dbReference type="PROSITE" id="PS00061">
    <property type="entry name" value="ADH_SHORT"/>
    <property type="match status" value="1"/>
</dbReference>
<keyword evidence="3" id="KW-0560">Oxidoreductase</keyword>
<evidence type="ECO:0000256" key="3">
    <source>
        <dbReference type="ARBA" id="ARBA00023002"/>
    </source>
</evidence>
<dbReference type="PRINTS" id="PR00081">
    <property type="entry name" value="GDHRDH"/>
</dbReference>
<keyword evidence="4" id="KW-0443">Lipid metabolism</keyword>
<accession>A0A8D0BCH4</accession>
<dbReference type="OMA" id="HRACKAT"/>
<evidence type="ECO:0000256" key="13">
    <source>
        <dbReference type="SAM" id="MobiDB-lite"/>
    </source>
</evidence>
<dbReference type="Proteomes" id="UP000694421">
    <property type="component" value="Unplaced"/>
</dbReference>
<dbReference type="InterPro" id="IPR002347">
    <property type="entry name" value="SDR_fam"/>
</dbReference>
<dbReference type="GeneTree" id="ENSGT00940000159716"/>
<evidence type="ECO:0000256" key="4">
    <source>
        <dbReference type="ARBA" id="ARBA00023098"/>
    </source>
</evidence>
<dbReference type="Ensembl" id="ENSSMRT00000006349.1">
    <property type="protein sequence ID" value="ENSSMRP00000005400.1"/>
    <property type="gene ID" value="ENSSMRG00000004395.1"/>
</dbReference>
<protein>
    <recommendedName>
        <fullName evidence="6">11-beta-hydroxysteroid dehydrogenase type 2</fullName>
    </recommendedName>
    <alternativeName>
        <fullName evidence="7">Corticosteroid 11-beta-dehydrogenase isozyme 2</fullName>
    </alternativeName>
    <alternativeName>
        <fullName evidence="8">NAD-dependent 11-beta-hydroxysteroid dehydrogenase</fullName>
    </alternativeName>
</protein>
<dbReference type="Gene3D" id="3.40.50.720">
    <property type="entry name" value="NAD(P)-binding Rossmann-like Domain"/>
    <property type="match status" value="1"/>
</dbReference>
<dbReference type="InterPro" id="IPR020904">
    <property type="entry name" value="Sc_DH/Rdtase_CS"/>
</dbReference>
<sequence>MGRGGKRTPAGRPAPPLPSPPLPPQLPWGDCACISPSRRARALTRLVWAGAAPPLPLPPLLYPGPWPFLGRSGRAAEALRPPGPPAPVPDPPRARRLAIQRTPRPPPPAPAKAMLPGWACSAGGLWLLFFGCLAAQLLRSNLLLTPRLLLHVGLLLALQGVCRAFLPLPVGTALTGLACWLVLARAAPRRRLPADGKAVFITGCDSGFGKAAAHHLDSLGFTVYASVMDLKSAGAEELRRSSSPRLTLLKMDLTKAEDIQNALNFIRAQTGKTGLWGLVNNAGFNDIIADAELTPLHHFRNCMEVNFFGTLELTKGLLPLLRFSQGRIVTISSPAGVMPYPCLASYGSSKAALSLLMDTFQNELAPWGIKVSIIFPGYFKTASCNPDFWMERKDQLLATLPQDLLEAYGKEYIDEINQQFLSFMKLAVEDLSSVMESITDGLLAIQPLKKYYPGRGLNLMYFIHHYLPSAARNLFLKTLFISPKLPRGLQLKH</sequence>
<comment type="catalytic activity">
    <reaction evidence="11">
        <text>11beta,17beta-dihydroxyandrost-4-ene-3-one + NAD(+) = 17beta-hydroxyandrost-4-ene-3,11-dione + NADH + H(+)</text>
        <dbReference type="Rhea" id="RHEA:69368"/>
        <dbReference type="ChEBI" id="CHEBI:15378"/>
        <dbReference type="ChEBI" id="CHEBI:34133"/>
        <dbReference type="ChEBI" id="CHEBI:57540"/>
        <dbReference type="ChEBI" id="CHEBI:57945"/>
        <dbReference type="ChEBI" id="CHEBI:81481"/>
    </reaction>
    <physiologicalReaction direction="left-to-right" evidence="11">
        <dbReference type="Rhea" id="RHEA:69369"/>
    </physiologicalReaction>
</comment>
<organism evidence="14 15">
    <name type="scientific">Salvator merianae</name>
    <name type="common">Argentine black and white tegu</name>
    <name type="synonym">Tupinambis merianae</name>
    <dbReference type="NCBI Taxonomy" id="96440"/>
    <lineage>
        <taxon>Eukaryota</taxon>
        <taxon>Metazoa</taxon>
        <taxon>Chordata</taxon>
        <taxon>Craniata</taxon>
        <taxon>Vertebrata</taxon>
        <taxon>Euteleostomi</taxon>
        <taxon>Lepidosauria</taxon>
        <taxon>Squamata</taxon>
        <taxon>Bifurcata</taxon>
        <taxon>Unidentata</taxon>
        <taxon>Episquamata</taxon>
        <taxon>Laterata</taxon>
        <taxon>Teiioidea</taxon>
        <taxon>Teiidae</taxon>
        <taxon>Salvator</taxon>
    </lineage>
</organism>
<name>A0A8D0BCH4_SALMN</name>
<evidence type="ECO:0000256" key="12">
    <source>
        <dbReference type="ARBA" id="ARBA00048774"/>
    </source>
</evidence>
<comment type="catalytic activity">
    <reaction evidence="10">
        <text>an 11beta-hydroxysteroid + NAD(+) = an 11-oxosteroid + NADH + H(+)</text>
        <dbReference type="Rhea" id="RHEA:53116"/>
        <dbReference type="ChEBI" id="CHEBI:15378"/>
        <dbReference type="ChEBI" id="CHEBI:35346"/>
        <dbReference type="ChEBI" id="CHEBI:47787"/>
        <dbReference type="ChEBI" id="CHEBI:57540"/>
        <dbReference type="ChEBI" id="CHEBI:57945"/>
    </reaction>
    <physiologicalReaction direction="left-to-right" evidence="10">
        <dbReference type="Rhea" id="RHEA:53117"/>
    </physiologicalReaction>
</comment>
<dbReference type="GO" id="GO:0070523">
    <property type="term" value="F:11-beta-hydroxysteroid dehydrogenase (NAD+) activity"/>
    <property type="evidence" value="ECO:0007669"/>
    <property type="project" value="Ensembl"/>
</dbReference>
<evidence type="ECO:0000256" key="8">
    <source>
        <dbReference type="ARBA" id="ARBA00042028"/>
    </source>
</evidence>
<evidence type="ECO:0000313" key="15">
    <source>
        <dbReference type="Proteomes" id="UP000694421"/>
    </source>
</evidence>
<comment type="pathway">
    <text evidence="1">Steroid metabolism.</text>
</comment>
<evidence type="ECO:0000256" key="2">
    <source>
        <dbReference type="ARBA" id="ARBA00006484"/>
    </source>
</evidence>
<feature type="compositionally biased region" description="Pro residues" evidence="13">
    <location>
        <begin position="12"/>
        <end position="25"/>
    </location>
</feature>
<dbReference type="PANTHER" id="PTHR43313:SF2">
    <property type="entry name" value="11-BETA-HYDROXYSTEROID DEHYDROGENASE TYPE 2"/>
    <property type="match status" value="1"/>
</dbReference>